<evidence type="ECO:0000313" key="3">
    <source>
        <dbReference type="Proteomes" id="UP000077266"/>
    </source>
</evidence>
<sequence length="157" mass="17274">MLRGVGDEVPRTIRLGYPVYSETRARRPTLVTRVYDVSQGSEAGKRPVTAVSRRCACVDRDDTRGARTTRAISSTGVAQAKHRSAAVHPILTRSEAPAYPRHAHGHVLAQTKRRQRSVCPRRADCVPSVDNAPLPTTGTSTDAEHEEDSPERARRRA</sequence>
<dbReference type="InParanoid" id="A0A165AZP8"/>
<protein>
    <submittedName>
        <fullName evidence="2">Uncharacterized protein</fullName>
    </submittedName>
</protein>
<dbReference type="Proteomes" id="UP000077266">
    <property type="component" value="Unassembled WGS sequence"/>
</dbReference>
<reference evidence="2 3" key="1">
    <citation type="journal article" date="2016" name="Mol. Biol. Evol.">
        <title>Comparative Genomics of Early-Diverging Mushroom-Forming Fungi Provides Insights into the Origins of Lignocellulose Decay Capabilities.</title>
        <authorList>
            <person name="Nagy L.G."/>
            <person name="Riley R."/>
            <person name="Tritt A."/>
            <person name="Adam C."/>
            <person name="Daum C."/>
            <person name="Floudas D."/>
            <person name="Sun H."/>
            <person name="Yadav J.S."/>
            <person name="Pangilinan J."/>
            <person name="Larsson K.H."/>
            <person name="Matsuura K."/>
            <person name="Barry K."/>
            <person name="Labutti K."/>
            <person name="Kuo R."/>
            <person name="Ohm R.A."/>
            <person name="Bhattacharya S.S."/>
            <person name="Shirouzu T."/>
            <person name="Yoshinaga Y."/>
            <person name="Martin F.M."/>
            <person name="Grigoriev I.V."/>
            <person name="Hibbett D.S."/>
        </authorList>
    </citation>
    <scope>NUCLEOTIDE SEQUENCE [LARGE SCALE GENOMIC DNA]</scope>
    <source>
        <strain evidence="2 3">HHB12029</strain>
    </source>
</reference>
<feature type="region of interest" description="Disordered" evidence="1">
    <location>
        <begin position="108"/>
        <end position="157"/>
    </location>
</feature>
<name>A0A165AZP8_EXIGL</name>
<evidence type="ECO:0000256" key="1">
    <source>
        <dbReference type="SAM" id="MobiDB-lite"/>
    </source>
</evidence>
<keyword evidence="3" id="KW-1185">Reference proteome</keyword>
<dbReference type="EMBL" id="KV426592">
    <property type="protein sequence ID" value="KZV79578.1"/>
    <property type="molecule type" value="Genomic_DNA"/>
</dbReference>
<dbReference type="AlphaFoldDB" id="A0A165AZP8"/>
<evidence type="ECO:0000313" key="2">
    <source>
        <dbReference type="EMBL" id="KZV79578.1"/>
    </source>
</evidence>
<gene>
    <name evidence="2" type="ORF">EXIGLDRAFT_846401</name>
</gene>
<organism evidence="2 3">
    <name type="scientific">Exidia glandulosa HHB12029</name>
    <dbReference type="NCBI Taxonomy" id="1314781"/>
    <lineage>
        <taxon>Eukaryota</taxon>
        <taxon>Fungi</taxon>
        <taxon>Dikarya</taxon>
        <taxon>Basidiomycota</taxon>
        <taxon>Agaricomycotina</taxon>
        <taxon>Agaricomycetes</taxon>
        <taxon>Auriculariales</taxon>
        <taxon>Exidiaceae</taxon>
        <taxon>Exidia</taxon>
    </lineage>
</organism>
<accession>A0A165AZP8</accession>
<proteinExistence type="predicted"/>